<dbReference type="GO" id="GO:0004523">
    <property type="term" value="F:RNA-DNA hybrid ribonuclease activity"/>
    <property type="evidence" value="ECO:0007669"/>
    <property type="project" value="InterPro"/>
</dbReference>
<dbReference type="InterPro" id="IPR036397">
    <property type="entry name" value="RNaseH_sf"/>
</dbReference>
<dbReference type="EMBL" id="BGPR01003259">
    <property type="protein sequence ID" value="GBM85742.1"/>
    <property type="molecule type" value="Genomic_DNA"/>
</dbReference>
<keyword evidence="4" id="KW-1185">Reference proteome</keyword>
<dbReference type="InterPro" id="IPR002156">
    <property type="entry name" value="RNaseH_domain"/>
</dbReference>
<dbReference type="Gene3D" id="3.30.420.10">
    <property type="entry name" value="Ribonuclease H-like superfamily/Ribonuclease H"/>
    <property type="match status" value="1"/>
</dbReference>
<dbReference type="Proteomes" id="UP000499080">
    <property type="component" value="Unassembled WGS sequence"/>
</dbReference>
<comment type="caution">
    <text evidence="3">The sequence shown here is derived from an EMBL/GenBank/DDBJ whole genome shotgun (WGS) entry which is preliminary data.</text>
</comment>
<feature type="compositionally biased region" description="Polar residues" evidence="1">
    <location>
        <begin position="412"/>
        <end position="427"/>
    </location>
</feature>
<evidence type="ECO:0000313" key="4">
    <source>
        <dbReference type="Proteomes" id="UP000499080"/>
    </source>
</evidence>
<evidence type="ECO:0000259" key="2">
    <source>
        <dbReference type="PROSITE" id="PS50879"/>
    </source>
</evidence>
<feature type="region of interest" description="Disordered" evidence="1">
    <location>
        <begin position="412"/>
        <end position="438"/>
    </location>
</feature>
<proteinExistence type="predicted"/>
<dbReference type="SUPFAM" id="SSF53098">
    <property type="entry name" value="Ribonuclease H-like"/>
    <property type="match status" value="1"/>
</dbReference>
<dbReference type="PROSITE" id="PS50879">
    <property type="entry name" value="RNASE_H_1"/>
    <property type="match status" value="1"/>
</dbReference>
<sequence length="664" mass="75381">MNLEFRFEEEKKSMSVSSDDEPLAQLKRKCNLQLTNFQTKINKLQLYLNDQASNNDIFMIQSKLDSVLELCAKIECLKLDYYDITEDEQIADNDAEFEKMGDDLEYLKVRFQKILFQLNTADNVQMHKSRIPNEVFVKLPDVSLPEFNGNIDNWSNFKAQFDSLITNNSTLNETQKLFYLRSVLKGDAKLVETQEDTFNSLMKVLIDRFENKRLIVSNHILNILNIEKIQLESAKDLRNLVDTINKSLRGLKLLELEANELVHQILINVVIQKIDKETRKQYEMSLTTNELPNWDKFIEFLRKRSQVLENINGTHQQTRVKITNHGKNKNFMLKSTSKNICVLCKGGHAIYNCSAFLEMTPLQRFDKKHKLCLNCLYNSHKLSDCKSKYSCPFCQGKHNRLLCRNQNIRSAPNADMTPTLQTGETPSPSHPVTPELATPSVGGESTLHTLSSTNKIKNTALLSTAVVWVYSPIRSGYVQGRVLLDCGSQSHFLTSQFASELGLNIIPVTFEAFIPGDPSLNIRPWFCCSASCLKYSGTVKNIPSALKFISPATQLDKTDFENSVFQAELAAIHYAANWAASNNYRINIYTDSLSHSRSAFVNNVKHDLALAENLVGLSWVKAHVGIRGNEVADQNAKQAISSGEELEIPAFIPHQKTKILHLPY</sequence>
<feature type="domain" description="RNase H type-1" evidence="2">
    <location>
        <begin position="520"/>
        <end position="641"/>
    </location>
</feature>
<dbReference type="OrthoDB" id="7444419at2759"/>
<dbReference type="GO" id="GO:0003676">
    <property type="term" value="F:nucleic acid binding"/>
    <property type="evidence" value="ECO:0007669"/>
    <property type="project" value="InterPro"/>
</dbReference>
<evidence type="ECO:0000256" key="1">
    <source>
        <dbReference type="SAM" id="MobiDB-lite"/>
    </source>
</evidence>
<dbReference type="InterPro" id="IPR012337">
    <property type="entry name" value="RNaseH-like_sf"/>
</dbReference>
<dbReference type="AlphaFoldDB" id="A0A4Y2J905"/>
<reference evidence="3 4" key="1">
    <citation type="journal article" date="2019" name="Sci. Rep.">
        <title>Orb-weaving spider Araneus ventricosus genome elucidates the spidroin gene catalogue.</title>
        <authorList>
            <person name="Kono N."/>
            <person name="Nakamura H."/>
            <person name="Ohtoshi R."/>
            <person name="Moran D.A.P."/>
            <person name="Shinohara A."/>
            <person name="Yoshida Y."/>
            <person name="Fujiwara M."/>
            <person name="Mori M."/>
            <person name="Tomita M."/>
            <person name="Arakawa K."/>
        </authorList>
    </citation>
    <scope>NUCLEOTIDE SEQUENCE [LARGE SCALE GENOMIC DNA]</scope>
</reference>
<dbReference type="PANTHER" id="PTHR47331">
    <property type="entry name" value="PHD-TYPE DOMAIN-CONTAINING PROTEIN"/>
    <property type="match status" value="1"/>
</dbReference>
<dbReference type="Pfam" id="PF03564">
    <property type="entry name" value="DUF1759"/>
    <property type="match status" value="1"/>
</dbReference>
<evidence type="ECO:0000313" key="3">
    <source>
        <dbReference type="EMBL" id="GBM85742.1"/>
    </source>
</evidence>
<dbReference type="CDD" id="cd09276">
    <property type="entry name" value="Rnase_HI_RT_non_LTR"/>
    <property type="match status" value="1"/>
</dbReference>
<dbReference type="PANTHER" id="PTHR47331:SF5">
    <property type="entry name" value="RIBONUCLEASE H"/>
    <property type="match status" value="1"/>
</dbReference>
<name>A0A4Y2J905_ARAVE</name>
<protein>
    <recommendedName>
        <fullName evidence="2">RNase H type-1 domain-containing protein</fullName>
    </recommendedName>
</protein>
<organism evidence="3 4">
    <name type="scientific">Araneus ventricosus</name>
    <name type="common">Orbweaver spider</name>
    <name type="synonym">Epeira ventricosa</name>
    <dbReference type="NCBI Taxonomy" id="182803"/>
    <lineage>
        <taxon>Eukaryota</taxon>
        <taxon>Metazoa</taxon>
        <taxon>Ecdysozoa</taxon>
        <taxon>Arthropoda</taxon>
        <taxon>Chelicerata</taxon>
        <taxon>Arachnida</taxon>
        <taxon>Araneae</taxon>
        <taxon>Araneomorphae</taxon>
        <taxon>Entelegynae</taxon>
        <taxon>Araneoidea</taxon>
        <taxon>Araneidae</taxon>
        <taxon>Araneus</taxon>
    </lineage>
</organism>
<dbReference type="InterPro" id="IPR005312">
    <property type="entry name" value="DUF1759"/>
</dbReference>
<accession>A0A4Y2J905</accession>
<gene>
    <name evidence="3" type="ORF">AVEN_232238_1</name>
</gene>